<evidence type="ECO:0000256" key="6">
    <source>
        <dbReference type="ARBA" id="ARBA00023136"/>
    </source>
</evidence>
<organism evidence="7 8">
    <name type="scientific">Hapsidospora chrysogenum (strain ATCC 11550 / CBS 779.69 / DSM 880 / IAM 14645 / JCM 23072 / IMI 49137)</name>
    <name type="common">Acremonium chrysogenum</name>
    <dbReference type="NCBI Taxonomy" id="857340"/>
    <lineage>
        <taxon>Eukaryota</taxon>
        <taxon>Fungi</taxon>
        <taxon>Dikarya</taxon>
        <taxon>Ascomycota</taxon>
        <taxon>Pezizomycotina</taxon>
        <taxon>Sordariomycetes</taxon>
        <taxon>Hypocreomycetidae</taxon>
        <taxon>Hypocreales</taxon>
        <taxon>Bionectriaceae</taxon>
        <taxon>Hapsidospora</taxon>
    </lineage>
</organism>
<keyword evidence="8" id="KW-1185">Reference proteome</keyword>
<comment type="subcellular location">
    <subcellularLocation>
        <location evidence="1">Mitochondrion inner membrane</location>
        <topology evidence="1">Multi-pass membrane protein</topology>
    </subcellularLocation>
</comment>
<dbReference type="Proteomes" id="UP000029964">
    <property type="component" value="Unassembled WGS sequence"/>
</dbReference>
<proteinExistence type="predicted"/>
<comment type="caution">
    <text evidence="7">The sequence shown here is derived from an EMBL/GenBank/DDBJ whole genome shotgun (WGS) entry which is preliminary data.</text>
</comment>
<reference evidence="8" key="1">
    <citation type="journal article" date="2014" name="Genome Announc.">
        <title>Genome sequence and annotation of Acremonium chrysogenum, producer of the beta-lactam antibiotic cephalosporin C.</title>
        <authorList>
            <person name="Terfehr D."/>
            <person name="Dahlmann T.A."/>
            <person name="Specht T."/>
            <person name="Zadra I."/>
            <person name="Kuernsteiner H."/>
            <person name="Kueck U."/>
        </authorList>
    </citation>
    <scope>NUCLEOTIDE SEQUENCE [LARGE SCALE GENOMIC DNA]</scope>
    <source>
        <strain evidence="8">ATCC 11550 / CBS 779.69 / DSM 880 / IAM 14645 / JCM 23072 / IMI 49137</strain>
    </source>
</reference>
<dbReference type="AlphaFoldDB" id="A0A086SUZ6"/>
<sequence>MERQTSLSPKAHLESHRQQRYVPHDVLDETTKAAVTGLLFGAFVGGVRNAMSRQNLGVSGYFIKQAPLIGLVAASSTTYVFVRGVTLNLLERDDAWGGALGGFAAGSVLGLPFRRFPPMLACGAGFGILQGAFELFGGRLDSIRESDDEFHDKEVIRRTTRIPVEQTVAEIGEGRGIQPPGYEERRRQRIKEKYGFDINPVKATVEGSE</sequence>
<dbReference type="PANTHER" id="PTHR21382">
    <property type="entry name" value="NADH-UBIQUINONE OXIDOREDUCTASE SUBUNIT"/>
    <property type="match status" value="1"/>
</dbReference>
<evidence type="ECO:0000256" key="2">
    <source>
        <dbReference type="ARBA" id="ARBA00022692"/>
    </source>
</evidence>
<keyword evidence="6" id="KW-0472">Membrane</keyword>
<evidence type="ECO:0000313" key="7">
    <source>
        <dbReference type="EMBL" id="KFH40928.1"/>
    </source>
</evidence>
<dbReference type="PANTHER" id="PTHR21382:SF1">
    <property type="entry name" value="NADH DEHYDROGENASE [UBIQUINONE] 1 ALPHA SUBCOMPLEX SUBUNIT 11"/>
    <property type="match status" value="1"/>
</dbReference>
<dbReference type="EMBL" id="JPKY01000157">
    <property type="protein sequence ID" value="KFH40928.1"/>
    <property type="molecule type" value="Genomic_DNA"/>
</dbReference>
<keyword evidence="7" id="KW-0830">Ubiquinone</keyword>
<accession>A0A086SUZ6</accession>
<evidence type="ECO:0000256" key="4">
    <source>
        <dbReference type="ARBA" id="ARBA00022989"/>
    </source>
</evidence>
<keyword evidence="2" id="KW-0812">Transmembrane</keyword>
<dbReference type="HOGENOM" id="CLU_088319_0_0_1"/>
<dbReference type="GO" id="GO:0005743">
    <property type="term" value="C:mitochondrial inner membrane"/>
    <property type="evidence" value="ECO:0007669"/>
    <property type="project" value="UniProtKB-SubCell"/>
</dbReference>
<gene>
    <name evidence="7" type="ORF">ACRE_083700</name>
</gene>
<protein>
    <submittedName>
        <fullName evidence="7">NADH-ubiquinone oxidoreductase 21.3 kDa subunit-like protein</fullName>
    </submittedName>
</protein>
<dbReference type="STRING" id="857340.A0A086SUZ6"/>
<keyword evidence="3" id="KW-0999">Mitochondrion inner membrane</keyword>
<dbReference type="GO" id="GO:0006120">
    <property type="term" value="P:mitochondrial electron transport, NADH to ubiquinone"/>
    <property type="evidence" value="ECO:0007669"/>
    <property type="project" value="InterPro"/>
</dbReference>
<dbReference type="OrthoDB" id="1913277at2759"/>
<evidence type="ECO:0000313" key="8">
    <source>
        <dbReference type="Proteomes" id="UP000029964"/>
    </source>
</evidence>
<dbReference type="InterPro" id="IPR039205">
    <property type="entry name" value="NDUFA11"/>
</dbReference>
<dbReference type="GO" id="GO:0045271">
    <property type="term" value="C:respiratory chain complex I"/>
    <property type="evidence" value="ECO:0007669"/>
    <property type="project" value="InterPro"/>
</dbReference>
<name>A0A086SUZ6_HAPC1</name>
<evidence type="ECO:0000256" key="1">
    <source>
        <dbReference type="ARBA" id="ARBA00004448"/>
    </source>
</evidence>
<evidence type="ECO:0000256" key="3">
    <source>
        <dbReference type="ARBA" id="ARBA00022792"/>
    </source>
</evidence>
<evidence type="ECO:0000256" key="5">
    <source>
        <dbReference type="ARBA" id="ARBA00023128"/>
    </source>
</evidence>
<keyword evidence="5" id="KW-0496">Mitochondrion</keyword>
<keyword evidence="4" id="KW-1133">Transmembrane helix</keyword>